<reference evidence="2 3" key="1">
    <citation type="journal article" date="2024" name="J Genomics">
        <title>Draft genome sequencing and assembly of Favolaschia claudopus CIRM-BRFM 2984 isolated from oak limbs.</title>
        <authorList>
            <person name="Navarro D."/>
            <person name="Drula E."/>
            <person name="Chaduli D."/>
            <person name="Cazenave R."/>
            <person name="Ahrendt S."/>
            <person name="Wang J."/>
            <person name="Lipzen A."/>
            <person name="Daum C."/>
            <person name="Barry K."/>
            <person name="Grigoriev I.V."/>
            <person name="Favel A."/>
            <person name="Rosso M.N."/>
            <person name="Martin F."/>
        </authorList>
    </citation>
    <scope>NUCLEOTIDE SEQUENCE [LARGE SCALE GENOMIC DNA]</scope>
    <source>
        <strain evidence="2 3">CIRM-BRFM 2984</strain>
    </source>
</reference>
<accession>A0AAW0DWG7</accession>
<feature type="region of interest" description="Disordered" evidence="1">
    <location>
        <begin position="1"/>
        <end position="78"/>
    </location>
</feature>
<feature type="compositionally biased region" description="Pro residues" evidence="1">
    <location>
        <begin position="132"/>
        <end position="142"/>
    </location>
</feature>
<gene>
    <name evidence="2" type="ORF">R3P38DRAFT_2840571</name>
</gene>
<protein>
    <submittedName>
        <fullName evidence="2">40S ribosomal protein</fullName>
    </submittedName>
</protein>
<dbReference type="AlphaFoldDB" id="A0AAW0DWG7"/>
<keyword evidence="3" id="KW-1185">Reference proteome</keyword>
<comment type="caution">
    <text evidence="2">The sequence shown here is derived from an EMBL/GenBank/DDBJ whole genome shotgun (WGS) entry which is preliminary data.</text>
</comment>
<organism evidence="2 3">
    <name type="scientific">Favolaschia claudopus</name>
    <dbReference type="NCBI Taxonomy" id="2862362"/>
    <lineage>
        <taxon>Eukaryota</taxon>
        <taxon>Fungi</taxon>
        <taxon>Dikarya</taxon>
        <taxon>Basidiomycota</taxon>
        <taxon>Agaricomycotina</taxon>
        <taxon>Agaricomycetes</taxon>
        <taxon>Agaricomycetidae</taxon>
        <taxon>Agaricales</taxon>
        <taxon>Marasmiineae</taxon>
        <taxon>Mycenaceae</taxon>
        <taxon>Favolaschia</taxon>
    </lineage>
</organism>
<proteinExistence type="predicted"/>
<evidence type="ECO:0000313" key="3">
    <source>
        <dbReference type="Proteomes" id="UP001362999"/>
    </source>
</evidence>
<keyword evidence="2" id="KW-0687">Ribonucleoprotein</keyword>
<evidence type="ECO:0000256" key="1">
    <source>
        <dbReference type="SAM" id="MobiDB-lite"/>
    </source>
</evidence>
<evidence type="ECO:0000313" key="2">
    <source>
        <dbReference type="EMBL" id="KAK7057319.1"/>
    </source>
</evidence>
<dbReference type="EMBL" id="JAWWNJ010000004">
    <property type="protein sequence ID" value="KAK7057319.1"/>
    <property type="molecule type" value="Genomic_DNA"/>
</dbReference>
<name>A0AAW0DWG7_9AGAR</name>
<feature type="region of interest" description="Disordered" evidence="1">
    <location>
        <begin position="132"/>
        <end position="175"/>
    </location>
</feature>
<dbReference type="GO" id="GO:0005840">
    <property type="term" value="C:ribosome"/>
    <property type="evidence" value="ECO:0007669"/>
    <property type="project" value="UniProtKB-KW"/>
</dbReference>
<keyword evidence="2" id="KW-0689">Ribosomal protein</keyword>
<dbReference type="Proteomes" id="UP001362999">
    <property type="component" value="Unassembled WGS sequence"/>
</dbReference>
<sequence>MYTVTSPMRYHPWFDPPSMKRKRPASPPLDNAPPQKRRRSPTALERGFANLTLDTPMAPAPPLALEQPIVEEPESPRFQIPDVLMKPSSWYEPEPDRIVITDLGSFSEEDADDEASLAPISPALIAHLSRPLAPPIPPPPPSQALVLFRPLTLPRPAQTPIEKPKDDDDAMDVEP</sequence>